<evidence type="ECO:0000313" key="3">
    <source>
        <dbReference type="Proteomes" id="UP000011988"/>
    </source>
</evidence>
<feature type="transmembrane region" description="Helical" evidence="1">
    <location>
        <begin position="47"/>
        <end position="66"/>
    </location>
</feature>
<protein>
    <submittedName>
        <fullName evidence="2">Uncharacterized protein</fullName>
    </submittedName>
</protein>
<accession>M6CKP2</accession>
<dbReference type="Proteomes" id="UP000011988">
    <property type="component" value="Unassembled WGS sequence"/>
</dbReference>
<proteinExistence type="predicted"/>
<organism evidence="2 3">
    <name type="scientific">Leptospira alstonii serovar Sichuan str. 79601</name>
    <dbReference type="NCBI Taxonomy" id="1218565"/>
    <lineage>
        <taxon>Bacteria</taxon>
        <taxon>Pseudomonadati</taxon>
        <taxon>Spirochaetota</taxon>
        <taxon>Spirochaetia</taxon>
        <taxon>Leptospirales</taxon>
        <taxon>Leptospiraceae</taxon>
        <taxon>Leptospira</taxon>
    </lineage>
</organism>
<evidence type="ECO:0000256" key="1">
    <source>
        <dbReference type="SAM" id="Phobius"/>
    </source>
</evidence>
<gene>
    <name evidence="2" type="ORF">LEP1GSC194_2738</name>
</gene>
<reference evidence="2 3" key="1">
    <citation type="submission" date="2013-01" db="EMBL/GenBank/DDBJ databases">
        <authorList>
            <person name="Harkins D.M."/>
            <person name="Durkin A.S."/>
            <person name="Brinkac L.M."/>
            <person name="Haft D.H."/>
            <person name="Selengut J.D."/>
            <person name="Sanka R."/>
            <person name="DePew J."/>
            <person name="Purushe J."/>
            <person name="Galloway R.L."/>
            <person name="Vinetz J.M."/>
            <person name="Sutton G.G."/>
            <person name="Nierman W.C."/>
            <person name="Fouts D.E."/>
        </authorList>
    </citation>
    <scope>NUCLEOTIDE SEQUENCE [LARGE SCALE GENOMIC DNA]</scope>
    <source>
        <strain evidence="2 3">79601</strain>
    </source>
</reference>
<keyword evidence="1" id="KW-0812">Transmembrane</keyword>
<sequence length="67" mass="7901">MSIIQENESRKNLFLIFIFHVNRHLAWFAVVYSIGFNSPFLSSVLPHFLSIVSLLSSLIYYILLMYF</sequence>
<dbReference type="EMBL" id="ANIK01000112">
    <property type="protein sequence ID" value="EMJ91186.1"/>
    <property type="molecule type" value="Genomic_DNA"/>
</dbReference>
<comment type="caution">
    <text evidence="2">The sequence shown here is derived from an EMBL/GenBank/DDBJ whole genome shotgun (WGS) entry which is preliminary data.</text>
</comment>
<evidence type="ECO:0000313" key="2">
    <source>
        <dbReference type="EMBL" id="EMJ91186.1"/>
    </source>
</evidence>
<name>M6CKP2_9LEPT</name>
<keyword evidence="1" id="KW-1133">Transmembrane helix</keyword>
<keyword evidence="1" id="KW-0472">Membrane</keyword>
<dbReference type="AlphaFoldDB" id="M6CKP2"/>
<feature type="transmembrane region" description="Helical" evidence="1">
    <location>
        <begin position="12"/>
        <end position="35"/>
    </location>
</feature>